<dbReference type="InterPro" id="IPR036423">
    <property type="entry name" value="SOD-like_Cu/Zn_dom_sf"/>
</dbReference>
<dbReference type="Proteomes" id="UP000261540">
    <property type="component" value="Unplaced"/>
</dbReference>
<organism evidence="2 3">
    <name type="scientific">Paramormyrops kingsleyae</name>
    <dbReference type="NCBI Taxonomy" id="1676925"/>
    <lineage>
        <taxon>Eukaryota</taxon>
        <taxon>Metazoa</taxon>
        <taxon>Chordata</taxon>
        <taxon>Craniata</taxon>
        <taxon>Vertebrata</taxon>
        <taxon>Euteleostomi</taxon>
        <taxon>Actinopterygii</taxon>
        <taxon>Neopterygii</taxon>
        <taxon>Teleostei</taxon>
        <taxon>Osteoglossocephala</taxon>
        <taxon>Osteoglossomorpha</taxon>
        <taxon>Osteoglossiformes</taxon>
        <taxon>Mormyridae</taxon>
        <taxon>Paramormyrops</taxon>
    </lineage>
</organism>
<evidence type="ECO:0000313" key="3">
    <source>
        <dbReference type="Proteomes" id="UP000261540"/>
    </source>
</evidence>
<evidence type="ECO:0000259" key="1">
    <source>
        <dbReference type="Pfam" id="PF00080"/>
    </source>
</evidence>
<keyword evidence="3" id="KW-1185">Reference proteome</keyword>
<reference evidence="2" key="2">
    <citation type="submission" date="2025-09" db="UniProtKB">
        <authorList>
            <consortium name="Ensembl"/>
        </authorList>
    </citation>
    <scope>IDENTIFICATION</scope>
</reference>
<feature type="domain" description="Superoxide dismutase copper/zinc binding" evidence="1">
    <location>
        <begin position="16"/>
        <end position="141"/>
    </location>
</feature>
<dbReference type="GO" id="GO:0046872">
    <property type="term" value="F:metal ion binding"/>
    <property type="evidence" value="ECO:0007669"/>
    <property type="project" value="InterPro"/>
</dbReference>
<dbReference type="AlphaFoldDB" id="A0A3B3TB89"/>
<dbReference type="GO" id="GO:0006801">
    <property type="term" value="P:superoxide metabolic process"/>
    <property type="evidence" value="ECO:0007669"/>
    <property type="project" value="InterPro"/>
</dbReference>
<dbReference type="GeneTree" id="ENSGT00530000064791"/>
<dbReference type="InterPro" id="IPR001424">
    <property type="entry name" value="SOD_Cu_Zn_dom"/>
</dbReference>
<dbReference type="PANTHER" id="PTHR20910">
    <property type="entry name" value="AGAP001623-PA"/>
    <property type="match status" value="1"/>
</dbReference>
<dbReference type="Pfam" id="PF00080">
    <property type="entry name" value="Sod_Cu"/>
    <property type="match status" value="1"/>
</dbReference>
<accession>A0A3B3TB89</accession>
<dbReference type="InterPro" id="IPR053257">
    <property type="entry name" value="Cu-only_SOD"/>
</dbReference>
<dbReference type="PANTHER" id="PTHR20910:SF1">
    <property type="entry name" value="SUPEROXIDE DISMUTASE COPPER_ZINC BINDING DOMAIN-CONTAINING PROTEIN"/>
    <property type="match status" value="1"/>
</dbReference>
<proteinExistence type="predicted"/>
<sequence length="198" mass="22052">MEEKVVHALIDMKGTKGTFTFSQVSPFDVTEVRVNLMNTKNLTRTYHVHQFPMPESRSTEEDVCSHDNVGDHWNPHKVTVSDPAYPHGPGATHDMYEVGDLSGRHGSLDNISDVEQFFSDWNLPLFGTNSIVGRSVVIHQSNGARLLCGTIGYPGEVTEVSWSIHSHRTGEDIQECSDVGDQFNPFNISSEVSCFPFL</sequence>
<reference evidence="2" key="1">
    <citation type="submission" date="2025-08" db="UniProtKB">
        <authorList>
            <consortium name="Ensembl"/>
        </authorList>
    </citation>
    <scope>IDENTIFICATION</scope>
</reference>
<name>A0A3B3TB89_9TELE</name>
<dbReference type="SUPFAM" id="SSF49329">
    <property type="entry name" value="Cu,Zn superoxide dismutase-like"/>
    <property type="match status" value="1"/>
</dbReference>
<evidence type="ECO:0000313" key="2">
    <source>
        <dbReference type="Ensembl" id="ENSPKIP00000039688.1"/>
    </source>
</evidence>
<protein>
    <recommendedName>
        <fullName evidence="1">Superoxide dismutase copper/zinc binding domain-containing protein</fullName>
    </recommendedName>
</protein>
<dbReference type="Ensembl" id="ENSPKIT00000020699.1">
    <property type="protein sequence ID" value="ENSPKIP00000039688.1"/>
    <property type="gene ID" value="ENSPKIG00000016946.1"/>
</dbReference>
<dbReference type="Gene3D" id="2.60.40.200">
    <property type="entry name" value="Superoxide dismutase, copper/zinc binding domain"/>
    <property type="match status" value="1"/>
</dbReference>